<keyword evidence="7" id="KW-1185">Reference proteome</keyword>
<dbReference type="GO" id="GO:0004553">
    <property type="term" value="F:hydrolase activity, hydrolyzing O-glycosyl compounds"/>
    <property type="evidence" value="ECO:0007669"/>
    <property type="project" value="InterPro"/>
</dbReference>
<evidence type="ECO:0000256" key="2">
    <source>
        <dbReference type="ARBA" id="ARBA00023277"/>
    </source>
</evidence>
<keyword evidence="3" id="KW-0326">Glycosidase</keyword>
<evidence type="ECO:0000313" key="7">
    <source>
        <dbReference type="Proteomes" id="UP000011885"/>
    </source>
</evidence>
<dbReference type="Proteomes" id="UP000011885">
    <property type="component" value="Unassembled WGS sequence"/>
</dbReference>
<dbReference type="InterPro" id="IPR017853">
    <property type="entry name" value="GH"/>
</dbReference>
<keyword evidence="1" id="KW-0378">Hydrolase</keyword>
<dbReference type="PATRIC" id="fig|1263870.3.peg.1585"/>
<protein>
    <submittedName>
        <fullName evidence="6">Putative secreted protein</fullName>
    </submittedName>
</protein>
<dbReference type="InterPro" id="IPR001000">
    <property type="entry name" value="GH10_dom"/>
</dbReference>
<evidence type="ECO:0000313" key="6">
    <source>
        <dbReference type="EMBL" id="EMI57068.1"/>
    </source>
</evidence>
<dbReference type="Pfam" id="PF00331">
    <property type="entry name" value="Glyco_hydro_10"/>
    <property type="match status" value="1"/>
</dbReference>
<reference evidence="6 7" key="1">
    <citation type="journal article" date="2013" name="Mar. Genomics">
        <title>Expression of sulfatases in Rhodopirellula baltica and the diversity of sulfatases in the genus Rhodopirellula.</title>
        <authorList>
            <person name="Wegner C.E."/>
            <person name="Richter-Heitmann T."/>
            <person name="Klindworth A."/>
            <person name="Klockow C."/>
            <person name="Richter M."/>
            <person name="Achstetter T."/>
            <person name="Glockner F.O."/>
            <person name="Harder J."/>
        </authorList>
    </citation>
    <scope>NUCLEOTIDE SEQUENCE [LARGE SCALE GENOMIC DNA]</scope>
    <source>
        <strain evidence="6 7">SM41</strain>
    </source>
</reference>
<evidence type="ECO:0000256" key="4">
    <source>
        <dbReference type="ARBA" id="ARBA00023326"/>
    </source>
</evidence>
<dbReference type="Gene3D" id="2.115.10.20">
    <property type="entry name" value="Glycosyl hydrolase domain, family 43"/>
    <property type="match status" value="2"/>
</dbReference>
<evidence type="ECO:0000256" key="1">
    <source>
        <dbReference type="ARBA" id="ARBA00022801"/>
    </source>
</evidence>
<comment type="caution">
    <text evidence="6">The sequence shown here is derived from an EMBL/GenBank/DDBJ whole genome shotgun (WGS) entry which is preliminary data.</text>
</comment>
<dbReference type="Gene3D" id="3.20.20.80">
    <property type="entry name" value="Glycosidases"/>
    <property type="match status" value="1"/>
</dbReference>
<evidence type="ECO:0000256" key="3">
    <source>
        <dbReference type="ARBA" id="ARBA00023295"/>
    </source>
</evidence>
<dbReference type="InterPro" id="IPR023296">
    <property type="entry name" value="Glyco_hydro_beta-prop_sf"/>
</dbReference>
<gene>
    <name evidence="6" type="ORF">RSSM_01478</name>
</gene>
<dbReference type="EMBL" id="ANOH01000113">
    <property type="protein sequence ID" value="EMI57068.1"/>
    <property type="molecule type" value="Genomic_DNA"/>
</dbReference>
<evidence type="ECO:0000259" key="5">
    <source>
        <dbReference type="Pfam" id="PF00331"/>
    </source>
</evidence>
<dbReference type="InterPro" id="IPR018087">
    <property type="entry name" value="Glyco_hydro_5_CS"/>
</dbReference>
<feature type="domain" description="GH10" evidence="5">
    <location>
        <begin position="509"/>
        <end position="599"/>
    </location>
</feature>
<organism evidence="6 7">
    <name type="scientific">Rhodopirellula sallentina SM41</name>
    <dbReference type="NCBI Taxonomy" id="1263870"/>
    <lineage>
        <taxon>Bacteria</taxon>
        <taxon>Pseudomonadati</taxon>
        <taxon>Planctomycetota</taxon>
        <taxon>Planctomycetia</taxon>
        <taxon>Pirellulales</taxon>
        <taxon>Pirellulaceae</taxon>
        <taxon>Rhodopirellula</taxon>
    </lineage>
</organism>
<accession>M5UM29</accession>
<proteinExistence type="predicted"/>
<keyword evidence="4" id="KW-0624">Polysaccharide degradation</keyword>
<dbReference type="PROSITE" id="PS00659">
    <property type="entry name" value="GLYCOSYL_HYDROL_F5"/>
    <property type="match status" value="1"/>
</dbReference>
<keyword evidence="2" id="KW-0119">Carbohydrate metabolism</keyword>
<dbReference type="SUPFAM" id="SSF51445">
    <property type="entry name" value="(Trans)glycosidases"/>
    <property type="match status" value="1"/>
</dbReference>
<dbReference type="AlphaFoldDB" id="M5UM29"/>
<dbReference type="CDD" id="cd08984">
    <property type="entry name" value="GH43-like"/>
    <property type="match status" value="1"/>
</dbReference>
<dbReference type="GO" id="GO:0000272">
    <property type="term" value="P:polysaccharide catabolic process"/>
    <property type="evidence" value="ECO:0007669"/>
    <property type="project" value="UniProtKB-KW"/>
</dbReference>
<sequence>MARLFQVHFFTAVPMRKLFTPCLLATALLAFSPPQTLQGEQPRESPQADKYRSMRVPVRLHELADTPGAIAKPFFTDPYYNGSCDPEAVWNPVLNQWFVYYTARRATRKKATYVGTAIGVVSSPNLLKWTFRGYCGFDGKLGKPDNENTHWAPGVIVAGNRLHMFATYKDSAKPPWGGAGVIRHYSTSLDDPVSGWKLEGVPDFRQPDPIDVSLLQYEGRYHAYYRVGKGGGIQWATSIDLVHWENQGPCLGDVNSETRGFGYQEAPYVFRFSNAYWMLTDPHEGLAVFRSDDAVHWTQAGRILKEDGNGPRDTSRARHPSVCVTGGKAYIFYHVEPNRPYPNPPAEKRTVDQKLSYLQIAELTVRQGRLVCERDRPVVRDSGAIGRWSKERANRWYAGIDWPVGANFVPSTAVNQLEMWQAESYDPETIDRELGWAASIGMNTMRVFLHDLAWNRDPDGFLNRMDEYLAIADRHGIRTMFVFFDGVWDPYPQAGRQTAPAPRIHNSGWVQSPGRKILESPDQHASLEAYVTAVVERFRDDDRVLAWDLFNEPDNSNQGNYGGDSRKPDISPGLKSQRALELMSEAFRWARDARPSQPLTAGVWGKPDWLTDPDLIETFSLLHSDVITFHTYDGPLATRELIGDLQKYGRPILCTEYPARAGGSTFEAILPLFHRHRVGACNWGLVNGKTNTIYPWDSWRKSYSDEPALWHHDVLRQDGTPYRTTEVELIKELSQTP</sequence>
<dbReference type="SUPFAM" id="SSF75005">
    <property type="entry name" value="Arabinanase/levansucrase/invertase"/>
    <property type="match status" value="1"/>
</dbReference>
<name>M5UM29_9BACT</name>